<feature type="domain" description="Maestro-like HEAT-repeats" evidence="2">
    <location>
        <begin position="974"/>
        <end position="1073"/>
    </location>
</feature>
<dbReference type="Proteomes" id="UP000198323">
    <property type="component" value="Unassembled WGS sequence"/>
</dbReference>
<dbReference type="Pfam" id="PF23221">
    <property type="entry name" value="HEAT_MROH2B_1st"/>
    <property type="match status" value="1"/>
</dbReference>
<dbReference type="InterPro" id="IPR011989">
    <property type="entry name" value="ARM-like"/>
</dbReference>
<keyword evidence="1" id="KW-0677">Repeat</keyword>
<evidence type="ECO:0000313" key="6">
    <source>
        <dbReference type="Proteomes" id="UP000198323"/>
    </source>
</evidence>
<name>A0A226N8V7_CALSU</name>
<dbReference type="OrthoDB" id="9117257at2759"/>
<proteinExistence type="predicted"/>
<dbReference type="PANTHER" id="PTHR23120">
    <property type="entry name" value="MAESTRO-RELATED HEAT DOMAIN-CONTAINING"/>
    <property type="match status" value="1"/>
</dbReference>
<dbReference type="Gene3D" id="1.25.10.10">
    <property type="entry name" value="Leucine-rich Repeat Variant"/>
    <property type="match status" value="1"/>
</dbReference>
<organism evidence="5 6">
    <name type="scientific">Callipepla squamata</name>
    <name type="common">Scaled quail</name>
    <dbReference type="NCBI Taxonomy" id="9009"/>
    <lineage>
        <taxon>Eukaryota</taxon>
        <taxon>Metazoa</taxon>
        <taxon>Chordata</taxon>
        <taxon>Craniata</taxon>
        <taxon>Vertebrata</taxon>
        <taxon>Euteleostomi</taxon>
        <taxon>Archelosauria</taxon>
        <taxon>Archosauria</taxon>
        <taxon>Dinosauria</taxon>
        <taxon>Saurischia</taxon>
        <taxon>Theropoda</taxon>
        <taxon>Coelurosauria</taxon>
        <taxon>Aves</taxon>
        <taxon>Neognathae</taxon>
        <taxon>Galloanserae</taxon>
        <taxon>Galliformes</taxon>
        <taxon>Odontophoridae</taxon>
        <taxon>Callipepla</taxon>
    </lineage>
</organism>
<dbReference type="SUPFAM" id="SSF48371">
    <property type="entry name" value="ARM repeat"/>
    <property type="match status" value="1"/>
</dbReference>
<dbReference type="AlphaFoldDB" id="A0A226N8V7"/>
<feature type="domain" description="MROH2B-like N-terminal HEAT-repeats" evidence="4">
    <location>
        <begin position="45"/>
        <end position="241"/>
    </location>
</feature>
<sequence length="1079" mass="119872">MEWLRTLRGLFAFVGCIPRHTCRWSRGRVASRVPLCAMSLLLQRLQDKEGDREQVYCELESVLREEDSRLPCGVLNRLLAEVSQDLMAAQGVAIDVKMAASNILVALARSHFSFVMAELQSQLKAVGKSREFVLITLSRLFSIYALQCIPFVWLTLAGLCSVVGQTKSGQTLRFACAVVKQWSEGIRVHLCSGKQCPWPATEKERILEKLYQLFCSVERNWQGCKEEKDKKAVLEAVVAMMAVLLEKELHREHIWEQLLWLTHQYQEVQDTSGVTKSLIVFLEALKGVQPGIPRDKFLAITSAVFYQLSDDTKQHSEADSAELTHCILLQAQICPEEMVLFLQSQLSDEREARCVAALGLLGVLARSDEHKMTEKLPQVVEAVQRLCGDPRTQVRKALLHFIKDLLSVDARSCSAWDVVGHIFSEFSHATRRMAAGDLSAQEAREEGALQELCMNILGSLDVSVRGMTKLLWPRLMLYVVPAQYTGMLIPVSRCIQALAERKDLAARETEELDSHFLNSLFQGPLLTPQTLLVRLLVAAGSPFAGSELRAAALLLMQNLHSKIHGAVGAMWAAEIPLLLHCLQATDESFTDSVEWEHRLLKFLKASLETMEDEAWTKHLCCELSCWLGRSDRSSGEKVGFPWLYPAGAGAVAGALPTYVAHAVFPARGHAAATSQVLPSLPLPEQSFLYKALGTALGACKDVLHIQEELLQHLEEANAEGLSEVQETISLLSHAAESNFHPVLDTLTMFASRLCKGQNARISRRKKMELDSTRAPATCSALILAHGSLALRASKEQILTHVEMDMVGNILLLYSCSCQDLQNKLALVQSIANVSSAFQAAGDSCCFNTSLKDTLLEILMDMLKEYYLGTPVSPVPLKVVLALEQLSKLKPSLESKDTLHLLNLCWKNIVTNPSAEMMLKMRKSQRAAQYLQLLQTSVKALSRFLAVLIETDSTGGFFQNIIYVLQYSMTTDNVWERKRAMQVCFQLLAICEEHQRTDIWKYFGSLVGVLAPLTCDPMPTSRQLAASCLSSLLRIRAKVTNRVTESGDIESLCEGLNSCSTASQLQTSSKIAWVSGPKKR</sequence>
<dbReference type="InterPro" id="IPR055408">
    <property type="entry name" value="HEAT_MROH2B-like"/>
</dbReference>
<gene>
    <name evidence="5" type="ORF">ASZ78_001058</name>
</gene>
<dbReference type="Pfam" id="PF23210">
    <property type="entry name" value="HEAT_Maestro_2"/>
    <property type="match status" value="2"/>
</dbReference>
<dbReference type="InterPro" id="IPR045206">
    <property type="entry name" value="Maestro_heat-like_prot"/>
</dbReference>
<dbReference type="InterPro" id="IPR056282">
    <property type="entry name" value="MROH2B-like_N_HEAT"/>
</dbReference>
<protein>
    <submittedName>
        <fullName evidence="5">Uncharacterized protein</fullName>
    </submittedName>
</protein>
<dbReference type="GO" id="GO:0005737">
    <property type="term" value="C:cytoplasm"/>
    <property type="evidence" value="ECO:0007669"/>
    <property type="project" value="TreeGrafter"/>
</dbReference>
<dbReference type="InterPro" id="IPR016024">
    <property type="entry name" value="ARM-type_fold"/>
</dbReference>
<dbReference type="InterPro" id="IPR048465">
    <property type="entry name" value="Maestro-like_HEAT"/>
</dbReference>
<keyword evidence="6" id="KW-1185">Reference proteome</keyword>
<comment type="caution">
    <text evidence="5">The sequence shown here is derived from an EMBL/GenBank/DDBJ whole genome shotgun (WGS) entry which is preliminary data.</text>
</comment>
<evidence type="ECO:0000259" key="3">
    <source>
        <dbReference type="Pfam" id="PF23210"/>
    </source>
</evidence>
<dbReference type="PANTHER" id="PTHR23120:SF44">
    <property type="entry name" value="MAESTRO HEAT-LIKE REPEAT-CONTAINING PROTEIN FAMILY MEMBER 1"/>
    <property type="match status" value="1"/>
</dbReference>
<evidence type="ECO:0000259" key="2">
    <source>
        <dbReference type="Pfam" id="PF21047"/>
    </source>
</evidence>
<reference evidence="5 6" key="1">
    <citation type="submission" date="2016-07" db="EMBL/GenBank/DDBJ databases">
        <title>Disparate Historic Effective Population Sizes Predicted by Modern Levels of Genome Diversity for the Scaled Quail (Callipepla squamata) and the Northern Bobwhite (Colinus virginianus): Inferences from First and Second Generation Draft Genome Assemblies for Sympatric New World Quail.</title>
        <authorList>
            <person name="Oldeschulte D.L."/>
            <person name="Halley Y.A."/>
            <person name="Bhattarai E.K."/>
            <person name="Brashear W.A."/>
            <person name="Hill J."/>
            <person name="Metz R.P."/>
            <person name="Johnson C.D."/>
            <person name="Rollins D."/>
            <person name="Peterson M.J."/>
            <person name="Bickhart D.M."/>
            <person name="Decker J.E."/>
            <person name="Seabury C.M."/>
        </authorList>
    </citation>
    <scope>NUCLEOTIDE SEQUENCE [LARGE SCALE GENOMIC DNA]</scope>
    <source>
        <strain evidence="5 6">Texas</strain>
        <tissue evidence="5">Leg muscle</tissue>
    </source>
</reference>
<evidence type="ECO:0000256" key="1">
    <source>
        <dbReference type="ARBA" id="ARBA00022737"/>
    </source>
</evidence>
<dbReference type="Pfam" id="PF21047">
    <property type="entry name" value="HEAT_Maestro"/>
    <property type="match status" value="1"/>
</dbReference>
<feature type="domain" description="MROH2B-like HEAT-repeats" evidence="3">
    <location>
        <begin position="247"/>
        <end position="637"/>
    </location>
</feature>
<dbReference type="EMBL" id="MCFN01000139">
    <property type="protein sequence ID" value="OXB63937.1"/>
    <property type="molecule type" value="Genomic_DNA"/>
</dbReference>
<accession>A0A226N8V7</accession>
<evidence type="ECO:0000313" key="5">
    <source>
        <dbReference type="EMBL" id="OXB63937.1"/>
    </source>
</evidence>
<feature type="domain" description="MROH2B-like HEAT-repeats" evidence="3">
    <location>
        <begin position="683"/>
        <end position="948"/>
    </location>
</feature>
<evidence type="ECO:0000259" key="4">
    <source>
        <dbReference type="Pfam" id="PF23221"/>
    </source>
</evidence>